<evidence type="ECO:0000313" key="4">
    <source>
        <dbReference type="Proteomes" id="UP001446871"/>
    </source>
</evidence>
<evidence type="ECO:0000256" key="1">
    <source>
        <dbReference type="SAM" id="Coils"/>
    </source>
</evidence>
<protein>
    <submittedName>
        <fullName evidence="3">Uncharacterized protein</fullName>
    </submittedName>
</protein>
<sequence length="192" mass="21264">MSGLSRPRTREELYRFQAGHPSWKIGAAWCAAYFARLIVLDTDHERAGDVLVTLWEITVESEMLQRELEDEKRLDRIDKGVQKLEQMKAELENTLQATIDEAVGEAVARHLPQRGRVGQMFESACEYSSVDIPGGGGTTHDGSSQIMSAEVDMYQTTIVSTDEESGGTSLEPKSSKDSDSCDSGFKTQLDMP</sequence>
<name>A0ABR1UP34_9PEZI</name>
<feature type="region of interest" description="Disordered" evidence="2">
    <location>
        <begin position="159"/>
        <end position="192"/>
    </location>
</feature>
<organism evidence="3 4">
    <name type="scientific">Apiospora saccharicola</name>
    <dbReference type="NCBI Taxonomy" id="335842"/>
    <lineage>
        <taxon>Eukaryota</taxon>
        <taxon>Fungi</taxon>
        <taxon>Dikarya</taxon>
        <taxon>Ascomycota</taxon>
        <taxon>Pezizomycotina</taxon>
        <taxon>Sordariomycetes</taxon>
        <taxon>Xylariomycetidae</taxon>
        <taxon>Amphisphaeriales</taxon>
        <taxon>Apiosporaceae</taxon>
        <taxon>Apiospora</taxon>
    </lineage>
</organism>
<evidence type="ECO:0000313" key="3">
    <source>
        <dbReference type="EMBL" id="KAK8060671.1"/>
    </source>
</evidence>
<keyword evidence="4" id="KW-1185">Reference proteome</keyword>
<feature type="coiled-coil region" evidence="1">
    <location>
        <begin position="74"/>
        <end position="101"/>
    </location>
</feature>
<accession>A0ABR1UP34</accession>
<comment type="caution">
    <text evidence="3">The sequence shown here is derived from an EMBL/GenBank/DDBJ whole genome shotgun (WGS) entry which is preliminary data.</text>
</comment>
<evidence type="ECO:0000256" key="2">
    <source>
        <dbReference type="SAM" id="MobiDB-lite"/>
    </source>
</evidence>
<keyword evidence="1" id="KW-0175">Coiled coil</keyword>
<dbReference type="EMBL" id="JAQQWM010000006">
    <property type="protein sequence ID" value="KAK8060671.1"/>
    <property type="molecule type" value="Genomic_DNA"/>
</dbReference>
<reference evidence="3 4" key="1">
    <citation type="submission" date="2023-01" db="EMBL/GenBank/DDBJ databases">
        <title>Analysis of 21 Apiospora genomes using comparative genomics revels a genus with tremendous synthesis potential of carbohydrate active enzymes and secondary metabolites.</title>
        <authorList>
            <person name="Sorensen T."/>
        </authorList>
    </citation>
    <scope>NUCLEOTIDE SEQUENCE [LARGE SCALE GENOMIC DNA]</scope>
    <source>
        <strain evidence="3 4">CBS 83171</strain>
    </source>
</reference>
<dbReference type="Proteomes" id="UP001446871">
    <property type="component" value="Unassembled WGS sequence"/>
</dbReference>
<proteinExistence type="predicted"/>
<gene>
    <name evidence="3" type="ORF">PG996_010601</name>
</gene>
<feature type="compositionally biased region" description="Polar residues" evidence="2">
    <location>
        <begin position="159"/>
        <end position="172"/>
    </location>
</feature>